<feature type="domain" description="HD" evidence="3">
    <location>
        <begin position="82"/>
        <end position="208"/>
    </location>
</feature>
<evidence type="ECO:0000313" key="4">
    <source>
        <dbReference type="EMBL" id="MCG4565866.1"/>
    </source>
</evidence>
<dbReference type="InterPro" id="IPR006675">
    <property type="entry name" value="HDIG_dom"/>
</dbReference>
<dbReference type="PANTHER" id="PTHR35795:SF1">
    <property type="entry name" value="BIS(5'-NUCLEOSYL)-TETRAPHOSPHATASE, SYMMETRICAL"/>
    <property type="match status" value="1"/>
</dbReference>
<dbReference type="AlphaFoldDB" id="A0A9Q4FLK3"/>
<evidence type="ECO:0000259" key="3">
    <source>
        <dbReference type="PROSITE" id="PS51831"/>
    </source>
</evidence>
<dbReference type="NCBIfam" id="TIGR01353">
    <property type="entry name" value="dGTP_triPase"/>
    <property type="match status" value="1"/>
</dbReference>
<dbReference type="CDD" id="cd00077">
    <property type="entry name" value="HDc"/>
    <property type="match status" value="1"/>
</dbReference>
<dbReference type="Proteomes" id="UP001108123">
    <property type="component" value="Unassembled WGS sequence"/>
</dbReference>
<keyword evidence="1" id="KW-0378">Hydrolase</keyword>
<reference evidence="4" key="1">
    <citation type="submission" date="2022-01" db="EMBL/GenBank/DDBJ databases">
        <title>Collection of gut derived symbiotic bacterial strains cultured from healthy donors.</title>
        <authorList>
            <person name="Lin H."/>
            <person name="Kohout C."/>
            <person name="Waligurski E."/>
            <person name="Pamer E.G."/>
        </authorList>
    </citation>
    <scope>NUCLEOTIDE SEQUENCE</scope>
    <source>
        <strain evidence="4">MSK.14.39</strain>
    </source>
</reference>
<evidence type="ECO:0000256" key="2">
    <source>
        <dbReference type="SAM" id="Coils"/>
    </source>
</evidence>
<protein>
    <submittedName>
        <fullName evidence="4">DNTP triphosphohydrolase</fullName>
    </submittedName>
</protein>
<dbReference type="RefSeq" id="WP_226807866.1">
    <property type="nucleotide sequence ID" value="NZ_JAJBNW010000019.1"/>
</dbReference>
<dbReference type="Gene3D" id="1.10.3210.10">
    <property type="entry name" value="Hypothetical protein af1432"/>
    <property type="match status" value="1"/>
</dbReference>
<dbReference type="InterPro" id="IPR051094">
    <property type="entry name" value="Diverse_Catalytic_Enzymes"/>
</dbReference>
<evidence type="ECO:0000256" key="1">
    <source>
        <dbReference type="ARBA" id="ARBA00022801"/>
    </source>
</evidence>
<dbReference type="PROSITE" id="PS51831">
    <property type="entry name" value="HD"/>
    <property type="match status" value="1"/>
</dbReference>
<name>A0A9Q4FLK3_9FIRM</name>
<dbReference type="NCBIfam" id="TIGR00277">
    <property type="entry name" value="HDIG"/>
    <property type="match status" value="1"/>
</dbReference>
<feature type="coiled-coil region" evidence="2">
    <location>
        <begin position="221"/>
        <end position="262"/>
    </location>
</feature>
<dbReference type="EMBL" id="JAKNID010000060">
    <property type="protein sequence ID" value="MCG4565866.1"/>
    <property type="molecule type" value="Genomic_DNA"/>
</dbReference>
<gene>
    <name evidence="4" type="primary">dgt</name>
    <name evidence="4" type="ORF">L0P62_10430</name>
</gene>
<accession>A0A9Q4FLK3</accession>
<comment type="caution">
    <text evidence="4">The sequence shown here is derived from an EMBL/GenBank/DDBJ whole genome shotgun (WGS) entry which is preliminary data.</text>
</comment>
<dbReference type="SMART" id="SM00471">
    <property type="entry name" value="HDc"/>
    <property type="match status" value="1"/>
</dbReference>
<organism evidence="4 5">
    <name type="scientific">Anaerosalibacter bizertensis</name>
    <dbReference type="NCBI Taxonomy" id="932217"/>
    <lineage>
        <taxon>Bacteria</taxon>
        <taxon>Bacillati</taxon>
        <taxon>Bacillota</taxon>
        <taxon>Tissierellia</taxon>
        <taxon>Tissierellales</taxon>
        <taxon>Sporanaerobacteraceae</taxon>
        <taxon>Anaerosalibacter</taxon>
    </lineage>
</organism>
<dbReference type="InterPro" id="IPR006674">
    <property type="entry name" value="HD_domain"/>
</dbReference>
<keyword evidence="5" id="KW-1185">Reference proteome</keyword>
<sequence length="434" mass="51076">MDKTNNFSKYSIKGIDLERRENKNICEWGVKHEVNSNKNKEETHRTDFRRQRDRILYTGGFRRLQDKTQVIAATKNGDHRTRLTHSLEVEQIAVSIADALGLNRDLVSAIALGHDVGHTPFGHAVERFLDDKLKDKGGFSHAVQSVRYLKKRKVRLSAEVWEGILKHDTDVYAGAYDKRQFDCGDYFPKEPGNLESQVVYWADKLAYLTHDFEDFYETEIYKNAKEYHNDLESELQDILANLITEEEKSKKIKEDIKKFETRDLIRNVLRNLIDESLKNINKLKVLKITLDPDVIKDETKYRIEKIEINKGIDNVRNEDEKRKIKKEAYQKGLIINFNEDYYNYYLGLRKILDDHYISSPEVQRSDAKAIKIVESLYDQFINNYKILPLNVQKEIKEKKYPRKRVVADYIASMTDRYAEEIFTNLNSIGSYYDY</sequence>
<dbReference type="Pfam" id="PF13286">
    <property type="entry name" value="HD_assoc"/>
    <property type="match status" value="1"/>
</dbReference>
<dbReference type="GO" id="GO:0016793">
    <property type="term" value="F:triphosphoric monoester hydrolase activity"/>
    <property type="evidence" value="ECO:0007669"/>
    <property type="project" value="InterPro"/>
</dbReference>
<keyword evidence="2" id="KW-0175">Coiled coil</keyword>
<dbReference type="InterPro" id="IPR026875">
    <property type="entry name" value="PHydrolase_assoc_dom"/>
</dbReference>
<evidence type="ECO:0000313" key="5">
    <source>
        <dbReference type="Proteomes" id="UP001108123"/>
    </source>
</evidence>
<dbReference type="PANTHER" id="PTHR35795">
    <property type="entry name" value="SLR1885 PROTEIN"/>
    <property type="match status" value="1"/>
</dbReference>
<dbReference type="InterPro" id="IPR003607">
    <property type="entry name" value="HD/PDEase_dom"/>
</dbReference>
<dbReference type="Pfam" id="PF01966">
    <property type="entry name" value="HD"/>
    <property type="match status" value="1"/>
</dbReference>
<dbReference type="SUPFAM" id="SSF109604">
    <property type="entry name" value="HD-domain/PDEase-like"/>
    <property type="match status" value="1"/>
</dbReference>
<dbReference type="InterPro" id="IPR006261">
    <property type="entry name" value="dGTPase"/>
</dbReference>
<proteinExistence type="predicted"/>